<feature type="compositionally biased region" description="Basic residues" evidence="2">
    <location>
        <begin position="39"/>
        <end position="50"/>
    </location>
</feature>
<evidence type="ECO:0000313" key="5">
    <source>
        <dbReference type="Proteomes" id="UP001227230"/>
    </source>
</evidence>
<dbReference type="PANTHER" id="PTHR45181:SF8">
    <property type="entry name" value="HEAT SHOCK PROTEIN DNAJ WITH TETRATRICOPEPTIDE REPEAT-CONTAINING PROTEIN"/>
    <property type="match status" value="1"/>
</dbReference>
<dbReference type="SMART" id="SM00028">
    <property type="entry name" value="TPR"/>
    <property type="match status" value="7"/>
</dbReference>
<feature type="compositionally biased region" description="Low complexity" evidence="2">
    <location>
        <begin position="1525"/>
        <end position="1534"/>
    </location>
</feature>
<dbReference type="Pfam" id="PF00226">
    <property type="entry name" value="DnaJ"/>
    <property type="match status" value="1"/>
</dbReference>
<dbReference type="PRINTS" id="PR00625">
    <property type="entry name" value="JDOMAIN"/>
</dbReference>
<feature type="coiled-coil region" evidence="1">
    <location>
        <begin position="1360"/>
        <end position="1387"/>
    </location>
</feature>
<feature type="region of interest" description="Disordered" evidence="2">
    <location>
        <begin position="311"/>
        <end position="369"/>
    </location>
</feature>
<sequence>MQESSRMGCDNGSEGGIGSAFASPAVSRGAVEKAGMGRSRPRLVKVRKPLNSHNGGLGPGSVSGSNPIDSGFNPFQSGLEISDRVKKSVNTSNGFSDLIGNNKFENVGFGFSGKGGDWMSNSHLSEFGGSVGILGCKNFVKFENLGFVFGANECDLGRNMGSEKRGLAESVGQMGANDTGKMNMECGENVGKFENKGFVFGGKRDLGLNLNLGHGESNENFKKPGSDDKGKTKIEQEAGLRKFGNVDFVFGAHHSGLASNSDSEKRGNMGTLNLDDISKMKMPTELECGKYAEVGFVFGANRCDMAKNSNSENAEFSENGGKLVPDETTTKIKSDQSEHGKNDNLGFVHSGSASNSNVEKKSTENSGTEISDNLERMNVQIETDFMNMKATTVNLDSIVNGSLNLEGDYKNGVFIFGSRSKKSAAFDQNTAINGDFNFAFGSRSNTAASGTIPVFKLPDELKKLNINDFKDVDGADKTRDSNVCSSANAEKTFVFGNCKQSFGFPTERAATTSHDWIRNAKMDAHGSDDTVGKTNGTDVKTSDDENFVFGSSENTVSSSGGDKSRNPNTGSGLGDSNEQANLWSSSFGNFGNEKQSVNIDDMRFVDPPAAAAVSSSSSLKSSEVSHILQGHAKTDIKLNGAAAPSSFSPIGLGFQPCNSVSKASSTNKFDFVFPPDGEPFTDFKTPKWDASCSFTAELLPGLNKKLEFSAKSRSVKDKGSKKTRGRHPVVAKPCLQTDFVQKENSSQENPDSPGLYSPMDFSPYLETVATDPCSRETSLISNDSSQQESNCAPSSAHSISPNDAKADLAASREGLDIKEGQEICREPNEQSSEYHIEMGIDELNYGARAECYHPETNQECSSSGAGVASVASVEAGAGFGSNMEKQESNNRVQYCFASGFEDMSEKKFTFSALSSAHCSISAKRQSRKKNRTKVGHNSFVITPSPDVNLGSSSVQFFPLSSTPSSVGIVEDKKGNISISQNKWENRSEQDEEQVKQRSTTVSAALQEACEKWRLRGNKAYKNGDLSKAEDFYTQGVDSVPPSEISGCCLKPLVLCYSNRAATRISLGKIRQAIADCMMAAVLDPNFLKVQMRAGNCHLVLGEVEDALQYFSKCLESGRIVCLDRRLMIEASDNLLKAQKVAECMKQSAELLKQRTTDAAVTALEKIAEGLSISSYSEKLLEMKAEALFMLRKYEEVIQLCEQTLGFAEKNFALAGNDEQLENTNGFKCKRRSFVRLWRSRLISKSYFHMGRLEVALDLLEKQEYASETVESSIPLAATIRELLQIKRAGNEAFQSGRYTEAVEHYTSALSINVESRPFAAICLCNRAAAHQALGQIADAIADCSLAIALDGSYSKAVSRRATLHERIRDYRQAARDLQRLIPVLEKQSHEKIKLSGTPGRSSGNAKEIKQAHRRLSSMEEKAKNGIPLDLYLILGIKPSETAADIKKAYRKAALRHHPDKAGQFLARSEGGDDGQLWKEIAEEVHKDADRLFKMIGEAYAVLSDPTKRSEYDLEEEIRNSRRETSLSGTSRSSSDAQSYSFERNTNGRYWQETWKTYGNSYSRW</sequence>
<feature type="compositionally biased region" description="Polar residues" evidence="2">
    <location>
        <begin position="775"/>
        <end position="801"/>
    </location>
</feature>
<dbReference type="EMBL" id="CP126655">
    <property type="protein sequence ID" value="WJZ94166.1"/>
    <property type="molecule type" value="Genomic_DNA"/>
</dbReference>
<feature type="domain" description="J" evidence="3">
    <location>
        <begin position="1429"/>
        <end position="1515"/>
    </location>
</feature>
<feature type="compositionally biased region" description="Basic and acidic residues" evidence="2">
    <location>
        <begin position="710"/>
        <end position="720"/>
    </location>
</feature>
<dbReference type="InterPro" id="IPR019734">
    <property type="entry name" value="TPR_rpt"/>
</dbReference>
<evidence type="ECO:0000313" key="4">
    <source>
        <dbReference type="EMBL" id="WJZ94167.1"/>
    </source>
</evidence>
<dbReference type="EMBL" id="CP126655">
    <property type="protein sequence ID" value="WJZ94167.1"/>
    <property type="molecule type" value="Genomic_DNA"/>
</dbReference>
<proteinExistence type="predicted"/>
<feature type="region of interest" description="Disordered" evidence="2">
    <location>
        <begin position="1515"/>
        <end position="1539"/>
    </location>
</feature>
<dbReference type="PANTHER" id="PTHR45181">
    <property type="entry name" value="HEAT SHOCK PROTEIN DNAJ WITH TETRATRICOPEPTIDE REPEAT-CONTAINING PROTEIN"/>
    <property type="match status" value="1"/>
</dbReference>
<feature type="compositionally biased region" description="Polar residues" evidence="2">
    <location>
        <begin position="738"/>
        <end position="750"/>
    </location>
</feature>
<name>A0ABY9CFG4_VITVI</name>
<dbReference type="InterPro" id="IPR011990">
    <property type="entry name" value="TPR-like_helical_dom_sf"/>
</dbReference>
<dbReference type="PROSITE" id="PS50076">
    <property type="entry name" value="DNAJ_2"/>
    <property type="match status" value="1"/>
</dbReference>
<feature type="region of interest" description="Disordered" evidence="2">
    <location>
        <begin position="1391"/>
        <end position="1412"/>
    </location>
</feature>
<dbReference type="InterPro" id="IPR001623">
    <property type="entry name" value="DnaJ_domain"/>
</dbReference>
<accession>A0ABY9CFG4</accession>
<feature type="region of interest" description="Disordered" evidence="2">
    <location>
        <begin position="523"/>
        <end position="578"/>
    </location>
</feature>
<evidence type="ECO:0000256" key="2">
    <source>
        <dbReference type="SAM" id="MobiDB-lite"/>
    </source>
</evidence>
<dbReference type="Proteomes" id="UP001227230">
    <property type="component" value="Chromosome 8"/>
</dbReference>
<feature type="compositionally biased region" description="Basic and acidic residues" evidence="2">
    <location>
        <begin position="324"/>
        <end position="342"/>
    </location>
</feature>
<feature type="compositionally biased region" description="Basic and acidic residues" evidence="2">
    <location>
        <begin position="1515"/>
        <end position="1524"/>
    </location>
</feature>
<evidence type="ECO:0000259" key="3">
    <source>
        <dbReference type="PROSITE" id="PS50076"/>
    </source>
</evidence>
<keyword evidence="1" id="KW-0175">Coiled coil</keyword>
<dbReference type="Gene3D" id="1.10.287.110">
    <property type="entry name" value="DnaJ domain"/>
    <property type="match status" value="1"/>
</dbReference>
<feature type="region of interest" description="Disordered" evidence="2">
    <location>
        <begin position="710"/>
        <end position="807"/>
    </location>
</feature>
<protein>
    <recommendedName>
        <fullName evidence="3">J domain-containing protein</fullName>
    </recommendedName>
</protein>
<dbReference type="InterPro" id="IPR036869">
    <property type="entry name" value="J_dom_sf"/>
</dbReference>
<dbReference type="SUPFAM" id="SSF48452">
    <property type="entry name" value="TPR-like"/>
    <property type="match status" value="2"/>
</dbReference>
<dbReference type="InterPro" id="IPR018253">
    <property type="entry name" value="DnaJ_domain_CS"/>
</dbReference>
<organism evidence="4 5">
    <name type="scientific">Vitis vinifera</name>
    <name type="common">Grape</name>
    <dbReference type="NCBI Taxonomy" id="29760"/>
    <lineage>
        <taxon>Eukaryota</taxon>
        <taxon>Viridiplantae</taxon>
        <taxon>Streptophyta</taxon>
        <taxon>Embryophyta</taxon>
        <taxon>Tracheophyta</taxon>
        <taxon>Spermatophyta</taxon>
        <taxon>Magnoliopsida</taxon>
        <taxon>eudicotyledons</taxon>
        <taxon>Gunneridae</taxon>
        <taxon>Pentapetalae</taxon>
        <taxon>rosids</taxon>
        <taxon>Vitales</taxon>
        <taxon>Vitaceae</taxon>
        <taxon>Viteae</taxon>
        <taxon>Vitis</taxon>
    </lineage>
</organism>
<feature type="region of interest" description="Disordered" evidence="2">
    <location>
        <begin position="1"/>
        <end position="69"/>
    </location>
</feature>
<dbReference type="Gene3D" id="1.25.40.10">
    <property type="entry name" value="Tetratricopeptide repeat domain"/>
    <property type="match status" value="2"/>
</dbReference>
<dbReference type="SMART" id="SM00271">
    <property type="entry name" value="DnaJ"/>
    <property type="match status" value="1"/>
</dbReference>
<dbReference type="PROSITE" id="PS00636">
    <property type="entry name" value="DNAJ_1"/>
    <property type="match status" value="1"/>
</dbReference>
<gene>
    <name evidence="4" type="ORF">VitviT2T_013047</name>
</gene>
<dbReference type="CDD" id="cd06257">
    <property type="entry name" value="DnaJ"/>
    <property type="match status" value="1"/>
</dbReference>
<dbReference type="SUPFAM" id="SSF46565">
    <property type="entry name" value="Chaperone J-domain"/>
    <property type="match status" value="1"/>
</dbReference>
<reference evidence="4 5" key="1">
    <citation type="journal article" date="2023" name="Hortic Res">
        <title>The complete reference genome for grapevine (Vitis vinifera L.) genetics and breeding.</title>
        <authorList>
            <person name="Shi X."/>
            <person name="Cao S."/>
            <person name="Wang X."/>
            <person name="Huang S."/>
            <person name="Wang Y."/>
            <person name="Liu Z."/>
            <person name="Liu W."/>
            <person name="Leng X."/>
            <person name="Peng Y."/>
            <person name="Wang N."/>
            <person name="Wang Y."/>
            <person name="Ma Z."/>
            <person name="Xu X."/>
            <person name="Zhang F."/>
            <person name="Xue H."/>
            <person name="Zhong H."/>
            <person name="Wang Y."/>
            <person name="Zhang K."/>
            <person name="Velt A."/>
            <person name="Avia K."/>
            <person name="Holtgrawe D."/>
            <person name="Grimplet J."/>
            <person name="Matus J.T."/>
            <person name="Ware D."/>
            <person name="Wu X."/>
            <person name="Wang H."/>
            <person name="Liu C."/>
            <person name="Fang Y."/>
            <person name="Rustenholz C."/>
            <person name="Cheng Z."/>
            <person name="Xiao H."/>
            <person name="Zhou Y."/>
        </authorList>
    </citation>
    <scope>NUCLEOTIDE SEQUENCE [LARGE SCALE GENOMIC DNA]</scope>
    <source>
        <strain evidence="5">cv. Pinot noir / PN40024</strain>
        <tissue evidence="4">Leaf</tissue>
    </source>
</reference>
<keyword evidence="5" id="KW-1185">Reference proteome</keyword>
<feature type="compositionally biased region" description="Polar residues" evidence="2">
    <location>
        <begin position="549"/>
        <end position="578"/>
    </location>
</feature>
<evidence type="ECO:0000256" key="1">
    <source>
        <dbReference type="SAM" id="Coils"/>
    </source>
</evidence>